<dbReference type="GO" id="GO:0005886">
    <property type="term" value="C:plasma membrane"/>
    <property type="evidence" value="ECO:0007669"/>
    <property type="project" value="UniProtKB-SubCell"/>
</dbReference>
<dbReference type="Gene3D" id="1.10.3370.10">
    <property type="entry name" value="SecY subunit domain"/>
    <property type="match status" value="1"/>
</dbReference>
<keyword evidence="3 10" id="KW-0813">Transport</keyword>
<reference evidence="12 13" key="1">
    <citation type="submission" date="2017-05" db="EMBL/GenBank/DDBJ databases">
        <authorList>
            <person name="Varghese N."/>
            <person name="Submissions S."/>
        </authorList>
    </citation>
    <scope>NUCLEOTIDE SEQUENCE [LARGE SCALE GENOMIC DNA]</scope>
    <source>
        <strain evidence="12 13">DSM 16304</strain>
    </source>
</reference>
<evidence type="ECO:0000256" key="9">
    <source>
        <dbReference type="ARBA" id="ARBA00039733"/>
    </source>
</evidence>
<evidence type="ECO:0000256" key="11">
    <source>
        <dbReference type="RuleBase" id="RU004349"/>
    </source>
</evidence>
<dbReference type="Pfam" id="PF00344">
    <property type="entry name" value="SecY"/>
    <property type="match status" value="1"/>
</dbReference>
<comment type="subcellular location">
    <subcellularLocation>
        <location evidence="10">Cell membrane</location>
        <topology evidence="10">Multi-pass membrane protein</topology>
    </subcellularLocation>
    <subcellularLocation>
        <location evidence="1">Membrane</location>
        <topology evidence="1">Multi-pass membrane protein</topology>
    </subcellularLocation>
</comment>
<dbReference type="EMBL" id="FXTM01000015">
    <property type="protein sequence ID" value="SMO63178.1"/>
    <property type="molecule type" value="Genomic_DNA"/>
</dbReference>
<evidence type="ECO:0000256" key="7">
    <source>
        <dbReference type="ARBA" id="ARBA00023010"/>
    </source>
</evidence>
<dbReference type="Proteomes" id="UP000317315">
    <property type="component" value="Unassembled WGS sequence"/>
</dbReference>
<dbReference type="InterPro" id="IPR023201">
    <property type="entry name" value="SecY_dom_sf"/>
</dbReference>
<keyword evidence="5 10" id="KW-0653">Protein transport</keyword>
<feature type="transmembrane region" description="Helical" evidence="10">
    <location>
        <begin position="273"/>
        <end position="294"/>
    </location>
</feature>
<comment type="similarity">
    <text evidence="2 10 11">Belongs to the SecY/SEC61-alpha family.</text>
</comment>
<accession>A0A521CUR4</accession>
<evidence type="ECO:0000313" key="13">
    <source>
        <dbReference type="Proteomes" id="UP000317315"/>
    </source>
</evidence>
<dbReference type="PROSITE" id="PS00756">
    <property type="entry name" value="SECY_2"/>
    <property type="match status" value="1"/>
</dbReference>
<feature type="transmembrane region" description="Helical" evidence="10">
    <location>
        <begin position="79"/>
        <end position="99"/>
    </location>
</feature>
<dbReference type="FunFam" id="1.10.3370.10:FF:000001">
    <property type="entry name" value="Preprotein translocase subunit SecY"/>
    <property type="match status" value="1"/>
</dbReference>
<dbReference type="InterPro" id="IPR030659">
    <property type="entry name" value="SecY_CS"/>
</dbReference>
<keyword evidence="4 10" id="KW-0812">Transmembrane</keyword>
<dbReference type="PRINTS" id="PR00303">
    <property type="entry name" value="SECYTRNLCASE"/>
</dbReference>
<evidence type="ECO:0000256" key="10">
    <source>
        <dbReference type="HAMAP-Rule" id="MF_01465"/>
    </source>
</evidence>
<keyword evidence="7 10" id="KW-0811">Translocation</keyword>
<dbReference type="InterPro" id="IPR002208">
    <property type="entry name" value="SecY/SEC61-alpha"/>
</dbReference>
<proteinExistence type="inferred from homology"/>
<feature type="transmembrane region" description="Helical" evidence="10">
    <location>
        <begin position="20"/>
        <end position="38"/>
    </location>
</feature>
<dbReference type="PANTHER" id="PTHR10906">
    <property type="entry name" value="SECY/SEC61-ALPHA FAMILY MEMBER"/>
    <property type="match status" value="1"/>
</dbReference>
<dbReference type="SUPFAM" id="SSF103491">
    <property type="entry name" value="Preprotein translocase SecY subunit"/>
    <property type="match status" value="1"/>
</dbReference>
<feature type="transmembrane region" description="Helical" evidence="10">
    <location>
        <begin position="187"/>
        <end position="210"/>
    </location>
</feature>
<dbReference type="NCBIfam" id="TIGR00967">
    <property type="entry name" value="3a0501s007"/>
    <property type="match status" value="1"/>
</dbReference>
<evidence type="ECO:0000313" key="12">
    <source>
        <dbReference type="EMBL" id="SMO63178.1"/>
    </source>
</evidence>
<feature type="transmembrane region" description="Helical" evidence="10">
    <location>
        <begin position="120"/>
        <end position="141"/>
    </location>
</feature>
<feature type="transmembrane region" description="Helical" evidence="10">
    <location>
        <begin position="393"/>
        <end position="413"/>
    </location>
</feature>
<feature type="transmembrane region" description="Helical" evidence="10">
    <location>
        <begin position="216"/>
        <end position="237"/>
    </location>
</feature>
<dbReference type="PIRSF" id="PIRSF004557">
    <property type="entry name" value="SecY"/>
    <property type="match status" value="1"/>
</dbReference>
<evidence type="ECO:0000256" key="3">
    <source>
        <dbReference type="ARBA" id="ARBA00022448"/>
    </source>
</evidence>
<keyword evidence="10" id="KW-1003">Cell membrane</keyword>
<organism evidence="12 13">
    <name type="scientific">Balnearium lithotrophicum</name>
    <dbReference type="NCBI Taxonomy" id="223788"/>
    <lineage>
        <taxon>Bacteria</taxon>
        <taxon>Pseudomonadati</taxon>
        <taxon>Aquificota</taxon>
        <taxon>Aquificia</taxon>
        <taxon>Desulfurobacteriales</taxon>
        <taxon>Desulfurobacteriaceae</taxon>
        <taxon>Balnearium</taxon>
    </lineage>
</organism>
<evidence type="ECO:0000256" key="6">
    <source>
        <dbReference type="ARBA" id="ARBA00022989"/>
    </source>
</evidence>
<dbReference type="GO" id="GO:0065002">
    <property type="term" value="P:intracellular protein transmembrane transport"/>
    <property type="evidence" value="ECO:0007669"/>
    <property type="project" value="UniProtKB-UniRule"/>
</dbReference>
<feature type="transmembrane region" description="Helical" evidence="10">
    <location>
        <begin position="153"/>
        <end position="175"/>
    </location>
</feature>
<evidence type="ECO:0000256" key="4">
    <source>
        <dbReference type="ARBA" id="ARBA00022692"/>
    </source>
</evidence>
<evidence type="ECO:0000256" key="1">
    <source>
        <dbReference type="ARBA" id="ARBA00004141"/>
    </source>
</evidence>
<keyword evidence="6 10" id="KW-1133">Transmembrane helix</keyword>
<keyword evidence="8 10" id="KW-0472">Membrane</keyword>
<dbReference type="GO" id="GO:0043952">
    <property type="term" value="P:protein transport by the Sec complex"/>
    <property type="evidence" value="ECO:0007669"/>
    <property type="project" value="UniProtKB-UniRule"/>
</dbReference>
<keyword evidence="13" id="KW-1185">Reference proteome</keyword>
<dbReference type="RefSeq" id="WP_142935724.1">
    <property type="nucleotide sequence ID" value="NZ_FXTM01000015.1"/>
</dbReference>
<evidence type="ECO:0000256" key="8">
    <source>
        <dbReference type="ARBA" id="ARBA00023136"/>
    </source>
</evidence>
<protein>
    <recommendedName>
        <fullName evidence="9 10">Protein translocase subunit SecY</fullName>
    </recommendedName>
</protein>
<evidence type="ECO:0000256" key="2">
    <source>
        <dbReference type="ARBA" id="ARBA00005751"/>
    </source>
</evidence>
<sequence>MNLSKIVGNVTEVPELRKRFLFTLAILAVYRLGAHIPVPGINVSALIEFFQRAQGTVFGMMDVFSGGALRKLTVFALGVMPYISSAIIMQLLTVAIPSIEKLAKEEGEYGRKKISQYTRYGAVLLAFIQALGISIGLQSLTSPSGVPVVPNPGLTFMFVTVTTLTAGSTFLMWLGEKITERGIGNGISLLIFAGIVSRIPNAVITTVTMLKNGDMSLFKVIGVVVIIVGMIAAIVYIQEAERRVPLQYARRTVGRQATGKYTSYLPVKLNPSGVMPIIFAASVLMFPATVVKFIHHPIAQAIYDALQPGSTLYMVVYGALIFFFTYFYTAIIFNPEEIAENLNKAGGFIPGIRAGSDTAKYLDRIVSRLTFAGAVFLTLVAVIPLIITQNMHLPFYFGGTAILIVVGVALDTLRRMEAFALTLSYENFFSRRRRKFRLEAGGTK</sequence>
<feature type="transmembrane region" description="Helical" evidence="10">
    <location>
        <begin position="369"/>
        <end position="387"/>
    </location>
</feature>
<gene>
    <name evidence="10" type="primary">secY</name>
    <name evidence="12" type="ORF">SAMN06269117_11523</name>
</gene>
<dbReference type="HAMAP" id="MF_01465">
    <property type="entry name" value="SecY"/>
    <property type="match status" value="1"/>
</dbReference>
<dbReference type="AlphaFoldDB" id="A0A521CUR4"/>
<dbReference type="InterPro" id="IPR026593">
    <property type="entry name" value="SecY"/>
</dbReference>
<comment type="subunit">
    <text evidence="10">Component of the Sec protein translocase complex. Heterotrimer consisting of SecY, SecE and SecG subunits. The heterotrimers can form oligomers, although 1 heterotrimer is thought to be able to translocate proteins. Interacts with the ribosome. Interacts with SecDF, and other proteins may be involved. Interacts with SecA.</text>
</comment>
<evidence type="ECO:0000256" key="5">
    <source>
        <dbReference type="ARBA" id="ARBA00022927"/>
    </source>
</evidence>
<dbReference type="OrthoDB" id="9809248at2"/>
<feature type="transmembrane region" description="Helical" evidence="10">
    <location>
        <begin position="314"/>
        <end position="334"/>
    </location>
</feature>
<comment type="function">
    <text evidence="10">The central subunit of the protein translocation channel SecYEG. Consists of two halves formed by TMs 1-5 and 6-10. These two domains form a lateral gate at the front which open onto the bilayer between TMs 2 and 7, and are clamped together by SecE at the back. The channel is closed by both a pore ring composed of hydrophobic SecY resides and a short helix (helix 2A) on the extracellular side of the membrane which forms a plug. The plug probably moves laterally to allow the channel to open. The ring and the pore may move independently.</text>
</comment>
<name>A0A521CUR4_9BACT</name>
<dbReference type="GO" id="GO:0006605">
    <property type="term" value="P:protein targeting"/>
    <property type="evidence" value="ECO:0007669"/>
    <property type="project" value="UniProtKB-UniRule"/>
</dbReference>